<protein>
    <submittedName>
        <fullName evidence="1">Hydrolase</fullName>
    </submittedName>
</protein>
<organism evidence="1 2">
    <name type="scientific">Tistrella arctica</name>
    <dbReference type="NCBI Taxonomy" id="3133430"/>
    <lineage>
        <taxon>Bacteria</taxon>
        <taxon>Pseudomonadati</taxon>
        <taxon>Pseudomonadota</taxon>
        <taxon>Alphaproteobacteria</taxon>
        <taxon>Geminicoccales</taxon>
        <taxon>Geminicoccaceae</taxon>
        <taxon>Tistrella</taxon>
    </lineage>
</organism>
<keyword evidence="1" id="KW-0378">Hydrolase</keyword>
<accession>A0ABU9YE08</accession>
<dbReference type="Gene3D" id="3.40.50.850">
    <property type="entry name" value="Isochorismatase-like"/>
    <property type="match status" value="1"/>
</dbReference>
<sequence length="159" mass="17231">MTDRHSTVLLVVDVQETFAPPASLVACLTGLARRYPSVATLELHDEDKVPFAAQIGWTPRRADRCLVPVNQVFVKHGYLPPEALISHLQALAPARVLVGGIQADTCVMAAGFRLFDAGLHPTLLGFAIQGSSVDRDAAIARRLWAHHFHAVIDDPADLP</sequence>
<evidence type="ECO:0000313" key="2">
    <source>
        <dbReference type="Proteomes" id="UP001413721"/>
    </source>
</evidence>
<reference evidence="1 2" key="1">
    <citation type="submission" date="2024-03" db="EMBL/GenBank/DDBJ databases">
        <title>High-quality draft genome sequencing of Tistrella sp. BH-R2-4.</title>
        <authorList>
            <person name="Dong C."/>
        </authorList>
    </citation>
    <scope>NUCLEOTIDE SEQUENCE [LARGE SCALE GENOMIC DNA]</scope>
    <source>
        <strain evidence="1 2">BH-R2-4</strain>
    </source>
</reference>
<dbReference type="PROSITE" id="PS51257">
    <property type="entry name" value="PROKAR_LIPOPROTEIN"/>
    <property type="match status" value="1"/>
</dbReference>
<dbReference type="InterPro" id="IPR036380">
    <property type="entry name" value="Isochorismatase-like_sf"/>
</dbReference>
<proteinExistence type="predicted"/>
<dbReference type="Proteomes" id="UP001413721">
    <property type="component" value="Unassembled WGS sequence"/>
</dbReference>
<dbReference type="SUPFAM" id="SSF52499">
    <property type="entry name" value="Isochorismatase-like hydrolases"/>
    <property type="match status" value="1"/>
</dbReference>
<name>A0ABU9YE08_9PROT</name>
<gene>
    <name evidence="1" type="ORF">WG926_01850</name>
</gene>
<evidence type="ECO:0000313" key="1">
    <source>
        <dbReference type="EMBL" id="MEN2987029.1"/>
    </source>
</evidence>
<dbReference type="GO" id="GO:0016787">
    <property type="term" value="F:hydrolase activity"/>
    <property type="evidence" value="ECO:0007669"/>
    <property type="project" value="UniProtKB-KW"/>
</dbReference>
<dbReference type="RefSeq" id="WP_345931171.1">
    <property type="nucleotide sequence ID" value="NZ_JBBKTV010000001.1"/>
</dbReference>
<dbReference type="EMBL" id="JBBKTW010000001">
    <property type="protein sequence ID" value="MEN2987029.1"/>
    <property type="molecule type" value="Genomic_DNA"/>
</dbReference>
<keyword evidence="2" id="KW-1185">Reference proteome</keyword>
<comment type="caution">
    <text evidence="1">The sequence shown here is derived from an EMBL/GenBank/DDBJ whole genome shotgun (WGS) entry which is preliminary data.</text>
</comment>